<evidence type="ECO:0000256" key="14">
    <source>
        <dbReference type="ARBA" id="ARBA00047683"/>
    </source>
</evidence>
<feature type="region of interest" description="Disordered" evidence="16">
    <location>
        <begin position="292"/>
        <end position="311"/>
    </location>
</feature>
<evidence type="ECO:0000256" key="15">
    <source>
        <dbReference type="RuleBase" id="RU364045"/>
    </source>
</evidence>
<feature type="domain" description="Anthranilate synthase component I N-terminal" evidence="18">
    <location>
        <begin position="16"/>
        <end position="155"/>
    </location>
</feature>
<dbReference type="InterPro" id="IPR015890">
    <property type="entry name" value="Chorismate_C"/>
</dbReference>
<dbReference type="InterPro" id="IPR019999">
    <property type="entry name" value="Anth_synth_I-like"/>
</dbReference>
<evidence type="ECO:0000256" key="16">
    <source>
        <dbReference type="SAM" id="MobiDB-lite"/>
    </source>
</evidence>
<dbReference type="NCBIfam" id="TIGR00564">
    <property type="entry name" value="trpE_most"/>
    <property type="match status" value="1"/>
</dbReference>
<dbReference type="EMBL" id="CP073355">
    <property type="protein sequence ID" value="URA10113.1"/>
    <property type="molecule type" value="Genomic_DNA"/>
</dbReference>
<protein>
    <recommendedName>
        <fullName evidence="6 15">Anthranilate synthase component 1</fullName>
        <ecNumber evidence="5 15">4.1.3.27</ecNumber>
    </recommendedName>
</protein>
<accession>A0AAX3BDC1</accession>
<dbReference type="Proteomes" id="UP001056539">
    <property type="component" value="Chromosome"/>
</dbReference>
<gene>
    <name evidence="15 19" type="primary">trpE</name>
    <name evidence="19" type="ORF">KDW03_11625</name>
</gene>
<evidence type="ECO:0000259" key="18">
    <source>
        <dbReference type="Pfam" id="PF04715"/>
    </source>
</evidence>
<comment type="cofactor">
    <cofactor evidence="1 15">
        <name>Mg(2+)</name>
        <dbReference type="ChEBI" id="CHEBI:18420"/>
    </cofactor>
</comment>
<dbReference type="PANTHER" id="PTHR11236">
    <property type="entry name" value="AMINOBENZOATE/ANTHRANILATE SYNTHASE"/>
    <property type="match status" value="1"/>
</dbReference>
<sequence length="471" mass="54127">MKHVQLQRFVREIPSDMLTPVVAFHALRENSTQAFLLESVEMGEMLGRYSFLGFEPAYIFRATGNAVEIITRGEVQHFTPDNVLGLLKEFISSFSEEGEATQIPFTAGLVGYLSYDAVRYMERLPDIKPYRFRVPDIYFVLPRVLVVFDHIRQKISLITYRFDNESIDPNEKLKRYEERLYQSHSLPKLSSQRPGEQKLLSNFKREDFLQAVQKAKEYIVAGDIFQLVLSQRFRMALQEPSFSIYRKLRMINPSPYMFYMEFGDFQIVGSSPEVMVKRTKRNGIDEVLLRPIAGTRPRGKTREEDEKQEQDLLSDIKERAEHTMLLDLGRNDLGRIAQYGGVRVERPFHIERYSHVMHIVSDVIATPRDNIHPLDILSATFPAGTVSGAPKIRAMEIIEELEPEKRGIYAGAVGYIDFRGNLDTGITIRTIVCRDGMAYFQAGAGIVYDSIPEREYEETINKARALMTALL</sequence>
<evidence type="ECO:0000256" key="4">
    <source>
        <dbReference type="ARBA" id="ARBA00011575"/>
    </source>
</evidence>
<dbReference type="GO" id="GO:0046872">
    <property type="term" value="F:metal ion binding"/>
    <property type="evidence" value="ECO:0007669"/>
    <property type="project" value="UniProtKB-KW"/>
</dbReference>
<evidence type="ECO:0000256" key="11">
    <source>
        <dbReference type="ARBA" id="ARBA00023141"/>
    </source>
</evidence>
<keyword evidence="20" id="KW-1185">Reference proteome</keyword>
<dbReference type="KEGG" id="taqu:KDW03_11625"/>
<evidence type="ECO:0000256" key="5">
    <source>
        <dbReference type="ARBA" id="ARBA00012266"/>
    </source>
</evidence>
<reference evidence="19" key="1">
    <citation type="submission" date="2021-04" db="EMBL/GenBank/DDBJ databases">
        <authorList>
            <person name="Postec A."/>
        </authorList>
    </citation>
    <scope>NUCLEOTIDE SEQUENCE</scope>
    <source>
        <strain evidence="19">F1F22</strain>
    </source>
</reference>
<dbReference type="InterPro" id="IPR005801">
    <property type="entry name" value="ADC_synthase"/>
</dbReference>
<evidence type="ECO:0000256" key="12">
    <source>
        <dbReference type="ARBA" id="ARBA00023239"/>
    </source>
</evidence>
<keyword evidence="7 15" id="KW-0028">Amino-acid biosynthesis</keyword>
<feature type="domain" description="Chorismate-utilising enzyme C-terminal" evidence="17">
    <location>
        <begin position="205"/>
        <end position="462"/>
    </location>
</feature>
<evidence type="ECO:0000256" key="1">
    <source>
        <dbReference type="ARBA" id="ARBA00001946"/>
    </source>
</evidence>
<dbReference type="EC" id="4.1.3.27" evidence="5 15"/>
<evidence type="ECO:0000256" key="13">
    <source>
        <dbReference type="ARBA" id="ARBA00025634"/>
    </source>
</evidence>
<evidence type="ECO:0000256" key="10">
    <source>
        <dbReference type="ARBA" id="ARBA00022842"/>
    </source>
</evidence>
<reference evidence="19" key="2">
    <citation type="submission" date="2022-06" db="EMBL/GenBank/DDBJ databases">
        <title>Thermospira aquatica gen. nov., sp. nov.</title>
        <authorList>
            <person name="Ben Ali Gam Z."/>
            <person name="Labat M."/>
        </authorList>
    </citation>
    <scope>NUCLEOTIDE SEQUENCE</scope>
    <source>
        <strain evidence="19">F1F22</strain>
    </source>
</reference>
<dbReference type="GO" id="GO:0000162">
    <property type="term" value="P:L-tryptophan biosynthetic process"/>
    <property type="evidence" value="ECO:0007669"/>
    <property type="project" value="UniProtKB-KW"/>
</dbReference>
<evidence type="ECO:0000259" key="17">
    <source>
        <dbReference type="Pfam" id="PF00425"/>
    </source>
</evidence>
<dbReference type="Pfam" id="PF04715">
    <property type="entry name" value="Anth_synt_I_N"/>
    <property type="match status" value="1"/>
</dbReference>
<comment type="pathway">
    <text evidence="2 15">Amino-acid biosynthesis; L-tryptophan biosynthesis; L-tryptophan from chorismate: step 1/5.</text>
</comment>
<dbReference type="RefSeq" id="WP_271435245.1">
    <property type="nucleotide sequence ID" value="NZ_CP073355.1"/>
</dbReference>
<dbReference type="AlphaFoldDB" id="A0AAX3BDC1"/>
<evidence type="ECO:0000256" key="3">
    <source>
        <dbReference type="ARBA" id="ARBA00009562"/>
    </source>
</evidence>
<dbReference type="PANTHER" id="PTHR11236:SF48">
    <property type="entry name" value="ISOCHORISMATE SYNTHASE MENF"/>
    <property type="match status" value="1"/>
</dbReference>
<evidence type="ECO:0000256" key="6">
    <source>
        <dbReference type="ARBA" id="ARBA00020653"/>
    </source>
</evidence>
<keyword evidence="9 15" id="KW-0822">Tryptophan biosynthesis</keyword>
<comment type="catalytic activity">
    <reaction evidence="14 15">
        <text>chorismate + L-glutamine = anthranilate + pyruvate + L-glutamate + H(+)</text>
        <dbReference type="Rhea" id="RHEA:21732"/>
        <dbReference type="ChEBI" id="CHEBI:15361"/>
        <dbReference type="ChEBI" id="CHEBI:15378"/>
        <dbReference type="ChEBI" id="CHEBI:16567"/>
        <dbReference type="ChEBI" id="CHEBI:29748"/>
        <dbReference type="ChEBI" id="CHEBI:29985"/>
        <dbReference type="ChEBI" id="CHEBI:58359"/>
        <dbReference type="EC" id="4.1.3.27"/>
    </reaction>
</comment>
<dbReference type="GO" id="GO:0004049">
    <property type="term" value="F:anthranilate synthase activity"/>
    <property type="evidence" value="ECO:0007669"/>
    <property type="project" value="UniProtKB-EC"/>
</dbReference>
<keyword evidence="11 15" id="KW-0057">Aromatic amino acid biosynthesis</keyword>
<proteinExistence type="inferred from homology"/>
<comment type="similarity">
    <text evidence="3 15">Belongs to the anthranilate synthase component I family.</text>
</comment>
<dbReference type="InterPro" id="IPR005256">
    <property type="entry name" value="Anth_synth_I_PabB"/>
</dbReference>
<keyword evidence="10 15" id="KW-0460">Magnesium</keyword>
<dbReference type="SUPFAM" id="SSF56322">
    <property type="entry name" value="ADC synthase"/>
    <property type="match status" value="1"/>
</dbReference>
<dbReference type="Pfam" id="PF00425">
    <property type="entry name" value="Chorismate_bind"/>
    <property type="match status" value="1"/>
</dbReference>
<comment type="subunit">
    <text evidence="4 15">Heterotetramer consisting of two non-identical subunits: a beta subunit (TrpG) and a large alpha subunit (TrpE).</text>
</comment>
<comment type="function">
    <text evidence="13 15">Part of a heterotetrameric complex that catalyzes the two-step biosynthesis of anthranilate, an intermediate in the biosynthesis of L-tryptophan. In the first step, the glutamine-binding beta subunit (TrpG) of anthranilate synthase (AS) provides the glutamine amidotransferase activity which generates ammonia as a substrate that, along with chorismate, is used in the second step, catalyzed by the large alpha subunit of AS (TrpE) to produce anthranilate. In the absence of TrpG, TrpE can synthesize anthranilate directly from chorismate and high concentrations of ammonia.</text>
</comment>
<evidence type="ECO:0000256" key="9">
    <source>
        <dbReference type="ARBA" id="ARBA00022822"/>
    </source>
</evidence>
<evidence type="ECO:0000256" key="8">
    <source>
        <dbReference type="ARBA" id="ARBA00022723"/>
    </source>
</evidence>
<dbReference type="PRINTS" id="PR00095">
    <property type="entry name" value="ANTSNTHASEI"/>
</dbReference>
<keyword evidence="12 15" id="KW-0456">Lyase</keyword>
<dbReference type="InterPro" id="IPR006805">
    <property type="entry name" value="Anth_synth_I_N"/>
</dbReference>
<name>A0AAX3BDC1_9SPIR</name>
<evidence type="ECO:0000256" key="2">
    <source>
        <dbReference type="ARBA" id="ARBA00004873"/>
    </source>
</evidence>
<evidence type="ECO:0000313" key="20">
    <source>
        <dbReference type="Proteomes" id="UP001056539"/>
    </source>
</evidence>
<keyword evidence="8 15" id="KW-0479">Metal-binding</keyword>
<dbReference type="Gene3D" id="3.60.120.10">
    <property type="entry name" value="Anthranilate synthase"/>
    <property type="match status" value="1"/>
</dbReference>
<evidence type="ECO:0000256" key="7">
    <source>
        <dbReference type="ARBA" id="ARBA00022605"/>
    </source>
</evidence>
<evidence type="ECO:0000313" key="19">
    <source>
        <dbReference type="EMBL" id="URA10113.1"/>
    </source>
</evidence>
<organism evidence="19 20">
    <name type="scientific">Thermospira aquatica</name>
    <dbReference type="NCBI Taxonomy" id="2828656"/>
    <lineage>
        <taxon>Bacteria</taxon>
        <taxon>Pseudomonadati</taxon>
        <taxon>Spirochaetota</taxon>
        <taxon>Spirochaetia</taxon>
        <taxon>Brevinematales</taxon>
        <taxon>Thermospiraceae</taxon>
        <taxon>Thermospira</taxon>
    </lineage>
</organism>